<proteinExistence type="predicted"/>
<feature type="transmembrane region" description="Helical" evidence="1">
    <location>
        <begin position="63"/>
        <end position="90"/>
    </location>
</feature>
<gene>
    <name evidence="2" type="ORF">I4W93_008375</name>
</gene>
<dbReference type="RefSeq" id="WP_205309777.1">
    <property type="nucleotide sequence ID" value="NZ_JAERPS020000002.1"/>
</dbReference>
<keyword evidence="1" id="KW-1133">Transmembrane helix</keyword>
<keyword evidence="1" id="KW-0812">Transmembrane</keyword>
<keyword evidence="3" id="KW-1185">Reference proteome</keyword>
<feature type="transmembrane region" description="Helical" evidence="1">
    <location>
        <begin position="35"/>
        <end position="56"/>
    </location>
</feature>
<organism evidence="2 3">
    <name type="scientific">Rheinheimera maricola</name>
    <dbReference type="NCBI Taxonomy" id="2793282"/>
    <lineage>
        <taxon>Bacteria</taxon>
        <taxon>Pseudomonadati</taxon>
        <taxon>Pseudomonadota</taxon>
        <taxon>Gammaproteobacteria</taxon>
        <taxon>Chromatiales</taxon>
        <taxon>Chromatiaceae</taxon>
        <taxon>Rheinheimera</taxon>
    </lineage>
</organism>
<reference evidence="2 3" key="1">
    <citation type="submission" date="2021-08" db="EMBL/GenBank/DDBJ databases">
        <title>Rheinheimera aquimaris sp. nov., isolated from seawater of the East Sea in Korea.</title>
        <authorList>
            <person name="Kim K.H."/>
            <person name="Wenting R."/>
            <person name="Kim K.R."/>
            <person name="Jeon C.O."/>
        </authorList>
    </citation>
    <scope>NUCLEOTIDE SEQUENCE [LARGE SCALE GENOMIC DNA]</scope>
    <source>
        <strain evidence="2 3">MA-13</strain>
    </source>
</reference>
<evidence type="ECO:0000256" key="1">
    <source>
        <dbReference type="SAM" id="Phobius"/>
    </source>
</evidence>
<dbReference type="EMBL" id="JAERPS020000002">
    <property type="protein sequence ID" value="MBZ9611613.1"/>
    <property type="molecule type" value="Genomic_DNA"/>
</dbReference>
<comment type="caution">
    <text evidence="2">The sequence shown here is derived from an EMBL/GenBank/DDBJ whole genome shotgun (WGS) entry which is preliminary data.</text>
</comment>
<keyword evidence="1" id="KW-0472">Membrane</keyword>
<feature type="transmembrane region" description="Helical" evidence="1">
    <location>
        <begin position="102"/>
        <end position="126"/>
    </location>
</feature>
<evidence type="ECO:0000313" key="3">
    <source>
        <dbReference type="Proteomes" id="UP000663814"/>
    </source>
</evidence>
<accession>A0ABS7X7U7</accession>
<dbReference type="Proteomes" id="UP000663814">
    <property type="component" value="Unassembled WGS sequence"/>
</dbReference>
<evidence type="ECO:0000313" key="2">
    <source>
        <dbReference type="EMBL" id="MBZ9611613.1"/>
    </source>
</evidence>
<name>A0ABS7X7U7_9GAMM</name>
<sequence>MGIILLPAFLFYAAAAVYGANRSYKIIAVDGIGLYLGLLLASFFISALLPTINVYFRFKAATSLYVFDVPFSLLFNLTTAGLIAICFAVLNSQWLTNQPLPMPISVTATGILTGVAVGTLLSLFFVEQLLGLDKLPRTH</sequence>
<protein>
    <submittedName>
        <fullName evidence="2">Uncharacterized protein</fullName>
    </submittedName>
</protein>